<gene>
    <name evidence="4" type="ORF">DFQ06_2062</name>
    <name evidence="3" type="ORF">JCM19274_880</name>
    <name evidence="2" type="ORF">JCM19300_3678</name>
</gene>
<evidence type="ECO:0000313" key="3">
    <source>
        <dbReference type="EMBL" id="GAL78416.1"/>
    </source>
</evidence>
<protein>
    <submittedName>
        <fullName evidence="4">Nucleotide-binding universal stress UspA family protein</fullName>
    </submittedName>
</protein>
<dbReference type="RefSeq" id="WP_042496033.1">
    <property type="nucleotide sequence ID" value="NZ_BBNQ01000001.1"/>
</dbReference>
<accession>A0A4R8M9E6</accession>
<dbReference type="EMBL" id="BBNQ01000001">
    <property type="protein sequence ID" value="GAL60740.1"/>
    <property type="molecule type" value="Genomic_DNA"/>
</dbReference>
<dbReference type="OrthoDB" id="1198867at2"/>
<evidence type="ECO:0000313" key="6">
    <source>
        <dbReference type="Proteomes" id="UP000029644"/>
    </source>
</evidence>
<dbReference type="EMBL" id="BBNU01000003">
    <property type="protein sequence ID" value="GAL78416.1"/>
    <property type="molecule type" value="Genomic_DNA"/>
</dbReference>
<evidence type="ECO:0000313" key="5">
    <source>
        <dbReference type="Proteomes" id="UP000029643"/>
    </source>
</evidence>
<name>A0A090V762_9FLAO</name>
<reference evidence="5 6" key="1">
    <citation type="journal article" date="2014" name="Genome Announc.">
        <title>Draft Genome Sequences of Marine Flavobacterium Algibacter lectus Strains SS8 and NR4.</title>
        <authorList>
            <person name="Takatani N."/>
            <person name="Nakanishi M."/>
            <person name="Meirelles P."/>
            <person name="Mino S."/>
            <person name="Suda W."/>
            <person name="Oshima K."/>
            <person name="Hattori M."/>
            <person name="Ohkuma M."/>
            <person name="Hosokawa M."/>
            <person name="Miyashita K."/>
            <person name="Thompson F.L."/>
            <person name="Niwa A."/>
            <person name="Sawabe T."/>
            <person name="Sawabe T."/>
        </authorList>
    </citation>
    <scope>NUCLEOTIDE SEQUENCE [LARGE SCALE GENOMIC DNA]</scope>
    <source>
        <strain evidence="3">JCM 19274</strain>
        <strain evidence="2 6">JCM 19300</strain>
        <strain evidence="5">JCM19274</strain>
    </source>
</reference>
<dbReference type="InterPro" id="IPR014729">
    <property type="entry name" value="Rossmann-like_a/b/a_fold"/>
</dbReference>
<sequence length="271" mass="29948">MKNKKFKILVLSDLKKDTNSTIISAVSLSKMINAEVDLFHVKKPTDVIASDSQLSAMRTLNQEQNQSRNKIKETIAPLNKAYNVNITSNFGIGNVKSEIEAYIKATKPDVIVLGKRSAKVINLIGDNVTDFVLKMHEGPVLITSNKNEIAPETELQIGLLNGKSQVFNQAFSEDVLANTTKPLKSFNLVNSKNEADDKNAVNEAIDYVFEKNDNTIKKLADYLEKNHVNLLFVNRADKADAAANDKSEIKNLINNVNVSLFITGSTQKLAV</sequence>
<evidence type="ECO:0000313" key="4">
    <source>
        <dbReference type="EMBL" id="TDY62239.1"/>
    </source>
</evidence>
<reference evidence="4 7" key="2">
    <citation type="submission" date="2019-03" db="EMBL/GenBank/DDBJ databases">
        <title>Genomic Encyclopedia of Type Strains, Phase III (KMG-III): the genomes of soil and plant-associated and newly described type strains.</title>
        <authorList>
            <person name="Whitman W."/>
        </authorList>
    </citation>
    <scope>NUCLEOTIDE SEQUENCE [LARGE SCALE GENOMIC DNA]</scope>
    <source>
        <strain evidence="4 7">CECT 8301</strain>
    </source>
</reference>
<comment type="caution">
    <text evidence="2">The sequence shown here is derived from an EMBL/GenBank/DDBJ whole genome shotgun (WGS) entry which is preliminary data.</text>
</comment>
<dbReference type="EMBL" id="SORL01000008">
    <property type="protein sequence ID" value="TDY62239.1"/>
    <property type="molecule type" value="Genomic_DNA"/>
</dbReference>
<keyword evidence="7" id="KW-1185">Reference proteome</keyword>
<dbReference type="SUPFAM" id="SSF52402">
    <property type="entry name" value="Adenine nucleotide alpha hydrolases-like"/>
    <property type="match status" value="1"/>
</dbReference>
<dbReference type="CDD" id="cd00293">
    <property type="entry name" value="USP-like"/>
    <property type="match status" value="1"/>
</dbReference>
<evidence type="ECO:0000259" key="1">
    <source>
        <dbReference type="Pfam" id="PF00582"/>
    </source>
</evidence>
<dbReference type="Pfam" id="PF00582">
    <property type="entry name" value="Usp"/>
    <property type="match status" value="1"/>
</dbReference>
<dbReference type="AlphaFoldDB" id="A0A090V762"/>
<dbReference type="Gene3D" id="3.40.50.620">
    <property type="entry name" value="HUPs"/>
    <property type="match status" value="1"/>
</dbReference>
<dbReference type="Proteomes" id="UP000029643">
    <property type="component" value="Unassembled WGS sequence"/>
</dbReference>
<proteinExistence type="predicted"/>
<feature type="domain" description="UspA" evidence="1">
    <location>
        <begin position="7"/>
        <end position="142"/>
    </location>
</feature>
<accession>A0A090V762</accession>
<dbReference type="InterPro" id="IPR006016">
    <property type="entry name" value="UspA"/>
</dbReference>
<dbReference type="STRING" id="221126.SAMN04489722_103268"/>
<organism evidence="2 6">
    <name type="scientific">Algibacter lectus</name>
    <dbReference type="NCBI Taxonomy" id="221126"/>
    <lineage>
        <taxon>Bacteria</taxon>
        <taxon>Pseudomonadati</taxon>
        <taxon>Bacteroidota</taxon>
        <taxon>Flavobacteriia</taxon>
        <taxon>Flavobacteriales</taxon>
        <taxon>Flavobacteriaceae</taxon>
        <taxon>Algibacter</taxon>
    </lineage>
</organism>
<evidence type="ECO:0000313" key="7">
    <source>
        <dbReference type="Proteomes" id="UP000294824"/>
    </source>
</evidence>
<evidence type="ECO:0000313" key="2">
    <source>
        <dbReference type="EMBL" id="GAL60740.1"/>
    </source>
</evidence>
<dbReference type="Proteomes" id="UP000029644">
    <property type="component" value="Unassembled WGS sequence"/>
</dbReference>
<dbReference type="Proteomes" id="UP000294824">
    <property type="component" value="Unassembled WGS sequence"/>
</dbReference>